<protein>
    <recommendedName>
        <fullName evidence="3">Outer membrane protein beta-barrel domain-containing protein</fullName>
    </recommendedName>
</protein>
<keyword evidence="2" id="KW-1185">Reference proteome</keyword>
<name>A0A8A7KJP4_9FIRM</name>
<dbReference type="KEGG" id="ifn:GM661_14370"/>
<dbReference type="SUPFAM" id="SSF56935">
    <property type="entry name" value="Porins"/>
    <property type="match status" value="1"/>
</dbReference>
<proteinExistence type="predicted"/>
<organism evidence="1 2">
    <name type="scientific">Iocasia fonsfrigidae</name>
    <dbReference type="NCBI Taxonomy" id="2682810"/>
    <lineage>
        <taxon>Bacteria</taxon>
        <taxon>Bacillati</taxon>
        <taxon>Bacillota</taxon>
        <taxon>Clostridia</taxon>
        <taxon>Halanaerobiales</taxon>
        <taxon>Halanaerobiaceae</taxon>
        <taxon>Iocasia</taxon>
    </lineage>
</organism>
<gene>
    <name evidence="1" type="ORF">GM661_14370</name>
</gene>
<sequence length="232" mass="25905">MKKTYLLTFIFILLMSITISAKGLELVGGLTYNTLEMDTEWKIDNDYDESPDEINLDIDGNNGAGFYAGARYWFNDKLAAGLGYDSVKADLSLGGKVKFNSEEFYSLDLEEEIELAGPYGEIVFRVNDYLSFSGSIVKYDLETSGSYSYGEYGYSDSSDITLFEGDGLGYILAVDLKYPIRDNLSFMANAGYRKADIDVELEDDIESWLESDIDGDVELSGFRFTAGLSVKY</sequence>
<dbReference type="EMBL" id="CP046640">
    <property type="protein sequence ID" value="QTL99057.1"/>
    <property type="molecule type" value="Genomic_DNA"/>
</dbReference>
<dbReference type="AlphaFoldDB" id="A0A8A7KJP4"/>
<evidence type="ECO:0000313" key="1">
    <source>
        <dbReference type="EMBL" id="QTL99057.1"/>
    </source>
</evidence>
<reference evidence="1" key="1">
    <citation type="submission" date="2019-12" db="EMBL/GenBank/DDBJ databases">
        <authorList>
            <person name="zhang j."/>
            <person name="sun C.M."/>
        </authorList>
    </citation>
    <scope>NUCLEOTIDE SEQUENCE</scope>
    <source>
        <strain evidence="1">NS-1</strain>
    </source>
</reference>
<evidence type="ECO:0008006" key="3">
    <source>
        <dbReference type="Google" id="ProtNLM"/>
    </source>
</evidence>
<evidence type="ECO:0000313" key="2">
    <source>
        <dbReference type="Proteomes" id="UP000665020"/>
    </source>
</evidence>
<accession>A0A8A7KJP4</accession>
<dbReference type="Proteomes" id="UP000665020">
    <property type="component" value="Chromosome"/>
</dbReference>
<dbReference type="RefSeq" id="WP_230867455.1">
    <property type="nucleotide sequence ID" value="NZ_CP046640.1"/>
</dbReference>